<accession>A0A8T1WAW6</accession>
<reference evidence="1" key="1">
    <citation type="submission" date="2021-02" db="EMBL/GenBank/DDBJ databases">
        <authorList>
            <person name="Palmer J.M."/>
        </authorList>
    </citation>
    <scope>NUCLEOTIDE SEQUENCE</scope>
    <source>
        <strain evidence="1">SCRP734</strain>
    </source>
</reference>
<dbReference type="Proteomes" id="UP000694044">
    <property type="component" value="Unassembled WGS sequence"/>
</dbReference>
<dbReference type="AlphaFoldDB" id="A0A8T1WAW6"/>
<sequence length="846" mass="94897">MAARRQQGWRDKYARRLGLRPSERDEETSEVVEAECRFCAVFGREPRAENNALAGQRRQRKRTANVAKWTRPFRPDNIRSHHVAQHTRRWGAYSELLRQLNYPEEGEDARAAKQQLDTFFDRSETSEMATASSEAADNGRRGVQVAAADVAATASVAAAAAGPEIDEAPVEAVDGAVHEANGTRDDAAPRQLMQVAARADPLLLLGEITTPEIVDTLVDGFYVEDDDNVRADAKDADLMKRIRVDDRVAGGQQGQASSDRRTEKFVVRVTNKQELVSVQRLLGLGLTIEQVARTLACSTLSVATVRSYARLSIAASLQMISTIMRRAWIYSLAFQVTRGRGNRNPVLQLRVRLPVSRGTDVADLHVVALPLLKFERSAGQVTTFIELVLNVLDPEWRSKMLGGCVNGAANEMGMHSSLLQDIMQQSTSSCVYCIRRPAQVIESCLRSALQDLSEGRYQQSTTSTSDILEKGRFSQELARLSIFLRGYEPWTRVHGRCPPFDPECPWSTLKTLEWLLTRRHHIQDKFQDYPYVQLPPPSFWLFASVLVDVMSGFEDVVNNLESFPLPSRTKSEHNLEFCVSDFAQKSRISRTKDDETVLENDMCLERGTFQVGHFCWTRKSALVPYLRSLNLSMRRLYDGLPSGDKHNVEWVVAGFVLTCLDSVAKISEPNLLEASRPSNSTLGSKTVMDDPPPALPLDFIAIKRMDAVDLIECYSDRLEQAYDLAFLDNISCDMEKLKTMITDHPSLRSELKHAQSNSFRSAWECIPDLGSLRVFATGLATTLPRTVGRHSDLQSIGPNNGKIALALEERNEDQHRVNFGDFTTEMRLHAEQASIVQALYSERMHH</sequence>
<dbReference type="PANTHER" id="PTHR37067:SF3">
    <property type="entry name" value="PX DOMAIN-CONTAINING PROTEIN"/>
    <property type="match status" value="1"/>
</dbReference>
<comment type="caution">
    <text evidence="1">The sequence shown here is derived from an EMBL/GenBank/DDBJ whole genome shotgun (WGS) entry which is preliminary data.</text>
</comment>
<keyword evidence="2" id="KW-1185">Reference proteome</keyword>
<dbReference type="PANTHER" id="PTHR37067">
    <property type="entry name" value="PX DOMAIN-CONTAINING PROTEIN"/>
    <property type="match status" value="1"/>
</dbReference>
<dbReference type="OrthoDB" id="125868at2759"/>
<proteinExistence type="predicted"/>
<protein>
    <submittedName>
        <fullName evidence="1">Uncharacterized protein</fullName>
    </submittedName>
</protein>
<gene>
    <name evidence="1" type="ORF">PHYPSEUDO_007914</name>
</gene>
<name>A0A8T1WAW6_9STRA</name>
<evidence type="ECO:0000313" key="2">
    <source>
        <dbReference type="Proteomes" id="UP000694044"/>
    </source>
</evidence>
<evidence type="ECO:0000313" key="1">
    <source>
        <dbReference type="EMBL" id="KAG7390391.1"/>
    </source>
</evidence>
<dbReference type="EMBL" id="JAGDFM010000032">
    <property type="protein sequence ID" value="KAG7390391.1"/>
    <property type="molecule type" value="Genomic_DNA"/>
</dbReference>
<organism evidence="1 2">
    <name type="scientific">Phytophthora pseudosyringae</name>
    <dbReference type="NCBI Taxonomy" id="221518"/>
    <lineage>
        <taxon>Eukaryota</taxon>
        <taxon>Sar</taxon>
        <taxon>Stramenopiles</taxon>
        <taxon>Oomycota</taxon>
        <taxon>Peronosporomycetes</taxon>
        <taxon>Peronosporales</taxon>
        <taxon>Peronosporaceae</taxon>
        <taxon>Phytophthora</taxon>
    </lineage>
</organism>